<dbReference type="InterPro" id="IPR000835">
    <property type="entry name" value="HTH_MarR-typ"/>
</dbReference>
<dbReference type="PANTHER" id="PTHR33164:SF43">
    <property type="entry name" value="HTH-TYPE TRANSCRIPTIONAL REPRESSOR YETL"/>
    <property type="match status" value="1"/>
</dbReference>
<dbReference type="InterPro" id="IPR012318">
    <property type="entry name" value="HTH_CRP"/>
</dbReference>
<evidence type="ECO:0000256" key="4">
    <source>
        <dbReference type="SAM" id="MobiDB-lite"/>
    </source>
</evidence>
<keyword evidence="7" id="KW-1185">Reference proteome</keyword>
<dbReference type="EMBL" id="JALIEA010000016">
    <property type="protein sequence ID" value="MCJ7858975.1"/>
    <property type="molecule type" value="Genomic_DNA"/>
</dbReference>
<comment type="caution">
    <text evidence="6">The sequence shown here is derived from an EMBL/GenBank/DDBJ whole genome shotgun (WGS) entry which is preliminary data.</text>
</comment>
<dbReference type="InterPro" id="IPR036388">
    <property type="entry name" value="WH-like_DNA-bd_sf"/>
</dbReference>
<dbReference type="InterPro" id="IPR036390">
    <property type="entry name" value="WH_DNA-bd_sf"/>
</dbReference>
<dbReference type="SMART" id="SM00347">
    <property type="entry name" value="HTH_MARR"/>
    <property type="match status" value="1"/>
</dbReference>
<dbReference type="AlphaFoldDB" id="A0A9X2B2P0"/>
<dbReference type="SMART" id="SM00419">
    <property type="entry name" value="HTH_CRP"/>
    <property type="match status" value="1"/>
</dbReference>
<feature type="domain" description="HTH marR-type" evidence="5">
    <location>
        <begin position="14"/>
        <end position="144"/>
    </location>
</feature>
<dbReference type="InterPro" id="IPR011991">
    <property type="entry name" value="ArsR-like_HTH"/>
</dbReference>
<name>A0A9X2B2P0_9CORY</name>
<keyword evidence="2" id="KW-0238">DNA-binding</keyword>
<evidence type="ECO:0000313" key="7">
    <source>
        <dbReference type="Proteomes" id="UP001139207"/>
    </source>
</evidence>
<sequence length="239" mass="26641">MDTTTNHGATPGATPDLADRLTHLAMMLRRMDMMGRPGRPFGGMRAGQGRVLHILTLRSPMPQKELAYMLGVRPQSLSELLGKLETAGFVERRRDDNDRRTFLVDITEKGREAASDAPETDDPFDVLSEDEQEQFGDMLDRVAAAVRAKFPDDPRRGGRGRGFAGAHGGPGHGMPDGDRRPGDHAHCHDHRLHDDAEWPGAREMHDMGRMAMLRTGMMARGRWFARDFRRGFGQEPGFA</sequence>
<dbReference type="Pfam" id="PF01047">
    <property type="entry name" value="MarR"/>
    <property type="match status" value="1"/>
</dbReference>
<dbReference type="Proteomes" id="UP001139207">
    <property type="component" value="Unassembled WGS sequence"/>
</dbReference>
<organism evidence="6 7">
    <name type="scientific">Corynebacterium kalidii</name>
    <dbReference type="NCBI Taxonomy" id="2931982"/>
    <lineage>
        <taxon>Bacteria</taxon>
        <taxon>Bacillati</taxon>
        <taxon>Actinomycetota</taxon>
        <taxon>Actinomycetes</taxon>
        <taxon>Mycobacteriales</taxon>
        <taxon>Corynebacteriaceae</taxon>
        <taxon>Corynebacterium</taxon>
    </lineage>
</organism>
<keyword evidence="1" id="KW-0805">Transcription regulation</keyword>
<keyword evidence="3" id="KW-0804">Transcription</keyword>
<dbReference type="GO" id="GO:0003677">
    <property type="term" value="F:DNA binding"/>
    <property type="evidence" value="ECO:0007669"/>
    <property type="project" value="UniProtKB-KW"/>
</dbReference>
<dbReference type="PROSITE" id="PS50995">
    <property type="entry name" value="HTH_MARR_2"/>
    <property type="match status" value="1"/>
</dbReference>
<feature type="compositionally biased region" description="Gly residues" evidence="4">
    <location>
        <begin position="160"/>
        <end position="174"/>
    </location>
</feature>
<dbReference type="Gene3D" id="1.10.10.10">
    <property type="entry name" value="Winged helix-like DNA-binding domain superfamily/Winged helix DNA-binding domain"/>
    <property type="match status" value="1"/>
</dbReference>
<evidence type="ECO:0000259" key="5">
    <source>
        <dbReference type="PROSITE" id="PS50995"/>
    </source>
</evidence>
<dbReference type="PANTHER" id="PTHR33164">
    <property type="entry name" value="TRANSCRIPTIONAL REGULATOR, MARR FAMILY"/>
    <property type="match status" value="1"/>
</dbReference>
<gene>
    <name evidence="6" type="ORF">MUN33_09675</name>
</gene>
<dbReference type="GO" id="GO:0003700">
    <property type="term" value="F:DNA-binding transcription factor activity"/>
    <property type="evidence" value="ECO:0007669"/>
    <property type="project" value="InterPro"/>
</dbReference>
<dbReference type="PRINTS" id="PR00598">
    <property type="entry name" value="HTHMARR"/>
</dbReference>
<dbReference type="GO" id="GO:0006950">
    <property type="term" value="P:response to stress"/>
    <property type="evidence" value="ECO:0007669"/>
    <property type="project" value="TreeGrafter"/>
</dbReference>
<dbReference type="CDD" id="cd00090">
    <property type="entry name" value="HTH_ARSR"/>
    <property type="match status" value="1"/>
</dbReference>
<protein>
    <submittedName>
        <fullName evidence="6">MarR family winged helix-turn-helix transcriptional regulator</fullName>
    </submittedName>
</protein>
<proteinExistence type="predicted"/>
<feature type="region of interest" description="Disordered" evidence="4">
    <location>
        <begin position="150"/>
        <end position="186"/>
    </location>
</feature>
<dbReference type="RefSeq" id="WP_244804710.1">
    <property type="nucleotide sequence ID" value="NZ_JALIEA010000016.1"/>
</dbReference>
<evidence type="ECO:0000313" key="6">
    <source>
        <dbReference type="EMBL" id="MCJ7858975.1"/>
    </source>
</evidence>
<evidence type="ECO:0000256" key="3">
    <source>
        <dbReference type="ARBA" id="ARBA00023163"/>
    </source>
</evidence>
<dbReference type="InterPro" id="IPR023187">
    <property type="entry name" value="Tscrpt_reg_MarR-type_CS"/>
</dbReference>
<evidence type="ECO:0000256" key="2">
    <source>
        <dbReference type="ARBA" id="ARBA00023125"/>
    </source>
</evidence>
<evidence type="ECO:0000256" key="1">
    <source>
        <dbReference type="ARBA" id="ARBA00023015"/>
    </source>
</evidence>
<reference evidence="6" key="1">
    <citation type="submission" date="2022-04" db="EMBL/GenBank/DDBJ databases">
        <title>Corynebacterium kalidii LD5P10.</title>
        <authorList>
            <person name="Sun J.Q."/>
        </authorList>
    </citation>
    <scope>NUCLEOTIDE SEQUENCE</scope>
    <source>
        <strain evidence="6">LD5P10</strain>
    </source>
</reference>
<dbReference type="InterPro" id="IPR039422">
    <property type="entry name" value="MarR/SlyA-like"/>
</dbReference>
<dbReference type="SUPFAM" id="SSF46785">
    <property type="entry name" value="Winged helix' DNA-binding domain"/>
    <property type="match status" value="1"/>
</dbReference>
<accession>A0A9X2B2P0</accession>
<feature type="compositionally biased region" description="Basic and acidic residues" evidence="4">
    <location>
        <begin position="175"/>
        <end position="186"/>
    </location>
</feature>
<dbReference type="PROSITE" id="PS01117">
    <property type="entry name" value="HTH_MARR_1"/>
    <property type="match status" value="1"/>
</dbReference>